<dbReference type="PANTHER" id="PTHR43357">
    <property type="entry name" value="INNER MEMBRANE ABC TRANSPORTER PERMEASE PROTEIN YDCV"/>
    <property type="match status" value="1"/>
</dbReference>
<feature type="transmembrane region" description="Helical" evidence="8">
    <location>
        <begin position="12"/>
        <end position="32"/>
    </location>
</feature>
<keyword evidence="7 8" id="KW-0472">Membrane</keyword>
<feature type="transmembrane region" description="Helical" evidence="8">
    <location>
        <begin position="154"/>
        <end position="176"/>
    </location>
</feature>
<dbReference type="CDD" id="cd06261">
    <property type="entry name" value="TM_PBP2"/>
    <property type="match status" value="2"/>
</dbReference>
<dbReference type="Gene3D" id="1.10.3720.10">
    <property type="entry name" value="MetI-like"/>
    <property type="match status" value="2"/>
</dbReference>
<feature type="transmembrane region" description="Helical" evidence="8">
    <location>
        <begin position="432"/>
        <end position="454"/>
    </location>
</feature>
<keyword evidence="11" id="KW-1185">Reference proteome</keyword>
<feature type="transmembrane region" description="Helical" evidence="8">
    <location>
        <begin position="197"/>
        <end position="219"/>
    </location>
</feature>
<dbReference type="GO" id="GO:0005886">
    <property type="term" value="C:plasma membrane"/>
    <property type="evidence" value="ECO:0007669"/>
    <property type="project" value="UniProtKB-SubCell"/>
</dbReference>
<feature type="transmembrane region" description="Helical" evidence="8">
    <location>
        <begin position="256"/>
        <end position="277"/>
    </location>
</feature>
<evidence type="ECO:0000256" key="7">
    <source>
        <dbReference type="ARBA" id="ARBA00023136"/>
    </source>
</evidence>
<keyword evidence="5 8" id="KW-0812">Transmembrane</keyword>
<keyword evidence="2 8" id="KW-0813">Transport</keyword>
<reference evidence="11" key="1">
    <citation type="submission" date="2017-11" db="EMBL/GenBank/DDBJ databases">
        <title>Phenotypic and genomic properties of facultatively anaerobic sulfur-reducing natronoarchaea from hypersaline soda lakes.</title>
        <authorList>
            <person name="Sorokin D.Y."/>
            <person name="Kublanov I.V."/>
            <person name="Roman P."/>
            <person name="Sinninghe Damste J.S."/>
            <person name="Golyshin P.N."/>
            <person name="Rojo D."/>
            <person name="Ciordia S."/>
            <person name="Mena M.D.C."/>
            <person name="Ferrer M."/>
            <person name="Messina E."/>
            <person name="Smedile F."/>
            <person name="La Spada G."/>
            <person name="La Cono V."/>
            <person name="Yakimov M.M."/>
        </authorList>
    </citation>
    <scope>NUCLEOTIDE SEQUENCE [LARGE SCALE GENOMIC DNA]</scope>
    <source>
        <strain evidence="11">AArc-Sl</strain>
    </source>
</reference>
<proteinExistence type="inferred from homology"/>
<keyword evidence="6 8" id="KW-1133">Transmembrane helix</keyword>
<dbReference type="PANTHER" id="PTHR43357:SF4">
    <property type="entry name" value="INNER MEMBRANE ABC TRANSPORTER PERMEASE PROTEIN YDCV"/>
    <property type="match status" value="1"/>
</dbReference>
<dbReference type="Proteomes" id="UP000263012">
    <property type="component" value="Chromosome"/>
</dbReference>
<evidence type="ECO:0000256" key="3">
    <source>
        <dbReference type="ARBA" id="ARBA00022475"/>
    </source>
</evidence>
<keyword evidence="3" id="KW-1003">Cell membrane</keyword>
<evidence type="ECO:0000256" key="4">
    <source>
        <dbReference type="ARBA" id="ARBA00022519"/>
    </source>
</evidence>
<dbReference type="InterPro" id="IPR035906">
    <property type="entry name" value="MetI-like_sf"/>
</dbReference>
<evidence type="ECO:0000313" key="10">
    <source>
        <dbReference type="EMBL" id="AUX08034.1"/>
    </source>
</evidence>
<keyword evidence="4" id="KW-0997">Cell inner membrane</keyword>
<comment type="similarity">
    <text evidence="8">Belongs to the binding-protein-dependent transport system permease family.</text>
</comment>
<feature type="transmembrane region" description="Helical" evidence="8">
    <location>
        <begin position="309"/>
        <end position="337"/>
    </location>
</feature>
<feature type="transmembrane region" description="Helical" evidence="8">
    <location>
        <begin position="499"/>
        <end position="521"/>
    </location>
</feature>
<organism evidence="10 11">
    <name type="scientific">Halalkaliarchaeum desulfuricum</name>
    <dbReference type="NCBI Taxonomy" id="2055893"/>
    <lineage>
        <taxon>Archaea</taxon>
        <taxon>Methanobacteriati</taxon>
        <taxon>Methanobacteriota</taxon>
        <taxon>Stenosarchaea group</taxon>
        <taxon>Halobacteria</taxon>
        <taxon>Halobacteriales</taxon>
        <taxon>Haloferacaceae</taxon>
        <taxon>Halalkaliarchaeum</taxon>
    </lineage>
</organism>
<name>A0A343TG12_9EURY</name>
<accession>A0A343TG12</accession>
<evidence type="ECO:0000256" key="6">
    <source>
        <dbReference type="ARBA" id="ARBA00022989"/>
    </source>
</evidence>
<feature type="transmembrane region" description="Helical" evidence="8">
    <location>
        <begin position="105"/>
        <end position="124"/>
    </location>
</feature>
<protein>
    <submittedName>
        <fullName evidence="10">Iron(III) transport system permease protein</fullName>
    </submittedName>
</protein>
<dbReference type="KEGG" id="hdf:AArcSl_0381"/>
<feature type="transmembrane region" description="Helical" evidence="8">
    <location>
        <begin position="368"/>
        <end position="388"/>
    </location>
</feature>
<evidence type="ECO:0000259" key="9">
    <source>
        <dbReference type="PROSITE" id="PS50928"/>
    </source>
</evidence>
<feature type="transmembrane region" description="Helical" evidence="8">
    <location>
        <begin position="71"/>
        <end position="93"/>
    </location>
</feature>
<dbReference type="PROSITE" id="PS50928">
    <property type="entry name" value="ABC_TM1"/>
    <property type="match status" value="2"/>
</dbReference>
<dbReference type="GO" id="GO:0055085">
    <property type="term" value="P:transmembrane transport"/>
    <property type="evidence" value="ECO:0007669"/>
    <property type="project" value="InterPro"/>
</dbReference>
<dbReference type="InterPro" id="IPR000515">
    <property type="entry name" value="MetI-like"/>
</dbReference>
<dbReference type="SUPFAM" id="SSF161098">
    <property type="entry name" value="MetI-like"/>
    <property type="match status" value="2"/>
</dbReference>
<dbReference type="Pfam" id="PF00528">
    <property type="entry name" value="BPD_transp_1"/>
    <property type="match status" value="1"/>
</dbReference>
<evidence type="ECO:0000256" key="2">
    <source>
        <dbReference type="ARBA" id="ARBA00022448"/>
    </source>
</evidence>
<comment type="subcellular location">
    <subcellularLocation>
        <location evidence="1">Cell inner membrane</location>
        <topology evidence="1">Multi-pass membrane protein</topology>
    </subcellularLocation>
    <subcellularLocation>
        <location evidence="8">Cell membrane</location>
        <topology evidence="8">Multi-pass membrane protein</topology>
    </subcellularLocation>
</comment>
<dbReference type="AlphaFoldDB" id="A0A343TG12"/>
<dbReference type="EMBL" id="CP025066">
    <property type="protein sequence ID" value="AUX08034.1"/>
    <property type="molecule type" value="Genomic_DNA"/>
</dbReference>
<evidence type="ECO:0000256" key="8">
    <source>
        <dbReference type="RuleBase" id="RU363032"/>
    </source>
</evidence>
<feature type="transmembrane region" description="Helical" evidence="8">
    <location>
        <begin position="400"/>
        <end position="426"/>
    </location>
</feature>
<feature type="transmembrane region" description="Helical" evidence="8">
    <location>
        <begin position="541"/>
        <end position="560"/>
    </location>
</feature>
<gene>
    <name evidence="10" type="primary">afuB</name>
    <name evidence="10" type="ORF">AArcSl_0381</name>
</gene>
<feature type="domain" description="ABC transmembrane type-1" evidence="9">
    <location>
        <begin position="67"/>
        <end position="277"/>
    </location>
</feature>
<evidence type="ECO:0000256" key="5">
    <source>
        <dbReference type="ARBA" id="ARBA00022692"/>
    </source>
</evidence>
<evidence type="ECO:0000256" key="1">
    <source>
        <dbReference type="ARBA" id="ARBA00004429"/>
    </source>
</evidence>
<sequence length="573" mass="63134">MTRGTVVKHGILGGAVVALVVLTVVPLVFLLWSSLWSGFPGDFSGSFTLENFELVYLEQVYDVTGLFANSLFVAVGMTLIAMTFGLGFAWLFVRTDLPTRGAMELVIVSPYAVPGYIYAIMYIATYGPNNGLVTSALSWVPGVQAVSSHLFTGWGIAFVVGINAVTSFYLLTAPALQQMDPKLEEVSRIHGAGILRTIRSISFPLVVPAILAAFTVTFLRGLGEFSVVAILGAPEGFDVYATAIWSAVSLRAPPEYGMAAALSFSLIAVTAVLTYYYRSVTSRKEDYMTVTGRSYKPKKWELGSWRWPLALSIWGVLFIVWVLPVLVMILVSFHSFWTGIPTLSDLTLAHYLEAVTDRNVRRAFLNSIAISLGGATLGTALVVAVAYFTERTEYRGRGIVDFLCLSPLAVPGIIMGTAVIFTGLWVGKIHPIFDLYGTLWIIMIGCIIVFIPYASRIAIGNVVQIHDELEESARLFGASWLQGMREVFLPLFRNTAAVIWFYLLIHIFQLLTIPIMTYTSGTEVIAIEVFHLWTKEANLELVSALSTLFIGMTFFILLGLRQMGISFHDLQRR</sequence>
<evidence type="ECO:0000313" key="11">
    <source>
        <dbReference type="Proteomes" id="UP000263012"/>
    </source>
</evidence>
<feature type="domain" description="ABC transmembrane type-1" evidence="9">
    <location>
        <begin position="364"/>
        <end position="560"/>
    </location>
</feature>